<protein>
    <submittedName>
        <fullName evidence="1">Uncharacterized protein</fullName>
    </submittedName>
</protein>
<comment type="caution">
    <text evidence="1">The sequence shown here is derived from an EMBL/GenBank/DDBJ whole genome shotgun (WGS) entry which is preliminary data.</text>
</comment>
<dbReference type="EMBL" id="MSFL01000069">
    <property type="protein sequence ID" value="PWY64065.1"/>
    <property type="molecule type" value="Genomic_DNA"/>
</dbReference>
<dbReference type="GeneID" id="37066731"/>
<proteinExistence type="predicted"/>
<accession>A0A317UR24</accession>
<gene>
    <name evidence="1" type="ORF">BO70DRAFT_367066</name>
</gene>
<dbReference type="VEuPathDB" id="FungiDB:BO70DRAFT_367066"/>
<name>A0A317UR24_9EURO</name>
<reference evidence="1 2" key="1">
    <citation type="submission" date="2016-12" db="EMBL/GenBank/DDBJ databases">
        <title>The genomes of Aspergillus section Nigri reveals drivers in fungal speciation.</title>
        <authorList>
            <consortium name="DOE Joint Genome Institute"/>
            <person name="Vesth T.C."/>
            <person name="Nybo J."/>
            <person name="Theobald S."/>
            <person name="Brandl J."/>
            <person name="Frisvad J.C."/>
            <person name="Nielsen K.F."/>
            <person name="Lyhne E.K."/>
            <person name="Kogle M.E."/>
            <person name="Kuo A."/>
            <person name="Riley R."/>
            <person name="Clum A."/>
            <person name="Nolan M."/>
            <person name="Lipzen A."/>
            <person name="Salamov A."/>
            <person name="Henrissat B."/>
            <person name="Wiebenga A."/>
            <person name="De Vries R.P."/>
            <person name="Grigoriev I.V."/>
            <person name="Mortensen U.H."/>
            <person name="Andersen M.R."/>
            <person name="Baker S.E."/>
        </authorList>
    </citation>
    <scope>NUCLEOTIDE SEQUENCE [LARGE SCALE GENOMIC DNA]</scope>
    <source>
        <strain evidence="1 2">CBS 117.55</strain>
    </source>
</reference>
<evidence type="ECO:0000313" key="1">
    <source>
        <dbReference type="EMBL" id="PWY64065.1"/>
    </source>
</evidence>
<evidence type="ECO:0000313" key="2">
    <source>
        <dbReference type="Proteomes" id="UP000247233"/>
    </source>
</evidence>
<keyword evidence="2" id="KW-1185">Reference proteome</keyword>
<dbReference type="RefSeq" id="XP_025394196.1">
    <property type="nucleotide sequence ID" value="XM_025544494.1"/>
</dbReference>
<dbReference type="Proteomes" id="UP000247233">
    <property type="component" value="Unassembled WGS sequence"/>
</dbReference>
<dbReference type="AlphaFoldDB" id="A0A317UR24"/>
<sequence length="90" mass="9932">MPFAEEAGVRGGNYDGRCTTVIGSCSWPLRPLSPRRCTTCLKIEDGFNFDIKHQTPGLGSLEFRGVWSLSESHPTSHLPSRPRIYLPTAA</sequence>
<organism evidence="1 2">
    <name type="scientific">Aspergillus heteromorphus CBS 117.55</name>
    <dbReference type="NCBI Taxonomy" id="1448321"/>
    <lineage>
        <taxon>Eukaryota</taxon>
        <taxon>Fungi</taxon>
        <taxon>Dikarya</taxon>
        <taxon>Ascomycota</taxon>
        <taxon>Pezizomycotina</taxon>
        <taxon>Eurotiomycetes</taxon>
        <taxon>Eurotiomycetidae</taxon>
        <taxon>Eurotiales</taxon>
        <taxon>Aspergillaceae</taxon>
        <taxon>Aspergillus</taxon>
        <taxon>Aspergillus subgen. Circumdati</taxon>
    </lineage>
</organism>